<keyword evidence="1" id="KW-0472">Membrane</keyword>
<protein>
    <submittedName>
        <fullName evidence="2">Uncharacterized protein</fullName>
    </submittedName>
</protein>
<accession>A0A5P8VYY6</accession>
<evidence type="ECO:0000313" key="3">
    <source>
        <dbReference type="Proteomes" id="UP000326678"/>
    </source>
</evidence>
<feature type="transmembrane region" description="Helical" evidence="1">
    <location>
        <begin position="58"/>
        <end position="76"/>
    </location>
</feature>
<evidence type="ECO:0000313" key="2">
    <source>
        <dbReference type="EMBL" id="QFS45607.1"/>
    </source>
</evidence>
<dbReference type="Proteomes" id="UP000326678">
    <property type="component" value="Chromosome Gxm1"/>
</dbReference>
<reference evidence="2 3" key="1">
    <citation type="submission" date="2019-10" db="EMBL/GenBank/DDBJ databases">
        <title>Genomic and transcriptomic insights into the perfect genentic adaptation of a filamentous nitrogen-fixing cyanobacterium to rice fields.</title>
        <authorList>
            <person name="Chen Z."/>
        </authorList>
    </citation>
    <scope>NUCLEOTIDE SEQUENCE [LARGE SCALE GENOMIC DNA]</scope>
    <source>
        <strain evidence="2">CCNUC1</strain>
    </source>
</reference>
<dbReference type="KEGG" id="nsh:GXM_03084"/>
<dbReference type="AlphaFoldDB" id="A0A5P8VYY6"/>
<keyword evidence="1" id="KW-0812">Transmembrane</keyword>
<dbReference type="EMBL" id="CP045226">
    <property type="protein sequence ID" value="QFS45607.1"/>
    <property type="molecule type" value="Genomic_DNA"/>
</dbReference>
<organism evidence="2 3">
    <name type="scientific">Nostoc sphaeroides CCNUC1</name>
    <dbReference type="NCBI Taxonomy" id="2653204"/>
    <lineage>
        <taxon>Bacteria</taxon>
        <taxon>Bacillati</taxon>
        <taxon>Cyanobacteriota</taxon>
        <taxon>Cyanophyceae</taxon>
        <taxon>Nostocales</taxon>
        <taxon>Nostocaceae</taxon>
        <taxon>Nostoc</taxon>
    </lineage>
</organism>
<proteinExistence type="predicted"/>
<dbReference type="RefSeq" id="WP_152589128.1">
    <property type="nucleotide sequence ID" value="NZ_CP045226.1"/>
</dbReference>
<feature type="transmembrane region" description="Helical" evidence="1">
    <location>
        <begin position="12"/>
        <end position="29"/>
    </location>
</feature>
<name>A0A5P8VYY6_9NOSO</name>
<sequence length="124" mass="14281">MKNQQTNSDFWMQWVLANATSFCVGLLYFPFIFPFNFFTSLVPGLAQWLILRKQIIGLSRWWILINVIGIIIYGFIGGKLQIHGRYSDLCYYLNTHISNMCAVFSYSSVVFWGDLLLECNSGSS</sequence>
<keyword evidence="3" id="KW-1185">Reference proteome</keyword>
<evidence type="ECO:0000256" key="1">
    <source>
        <dbReference type="SAM" id="Phobius"/>
    </source>
</evidence>
<gene>
    <name evidence="2" type="ORF">GXM_03084</name>
</gene>
<feature type="transmembrane region" description="Helical" evidence="1">
    <location>
        <begin position="96"/>
        <end position="117"/>
    </location>
</feature>
<keyword evidence="1" id="KW-1133">Transmembrane helix</keyword>